<feature type="transmembrane region" description="Helical" evidence="6">
    <location>
        <begin position="335"/>
        <end position="368"/>
    </location>
</feature>
<dbReference type="InterPro" id="IPR032813">
    <property type="entry name" value="Na_H_antiport_N"/>
</dbReference>
<keyword evidence="5 6" id="KW-0472">Membrane</keyword>
<sequence>MNAVIIAVLLMLILSLFRINVVIALIAGGIVGGFVGGLSADEIVNVFSEGVGGGANIALSYALLGGFAVAISYTGLPKLLVDRIVKMVSRRGEARQQALPKVLIVLAILFISCLSQNVVPVHIAFIPLLIPPLLLVMNELQIDRRLIATVLTFGLTAPYILLPYGFGQIFHETIATNMELSGLAINLSDIPIAMLIPTAGMVVGLAIAIFFSYRKPRKYIQKPVTTISKDVRNEKMVSKKDFTVTIIAIIAALVVQTVIGSMVFSAVVGLGILFITGTVKLRDQDDLMTDGMKMMAFIGFVMIAANGFAAILIATGDIENLVSGATSVIGDNKALAALLMLLVGLVVTMGIGSSFATIPIIAVIFVPLALQLGFSPMATIVLIGTAGALGDAGSPASDSTLGPTAGLNADGQHNHIWDTVVPTFVHYNIPLVLFGWIASLIL</sequence>
<keyword evidence="4 6" id="KW-1133">Transmembrane helix</keyword>
<proteinExistence type="predicted"/>
<organism evidence="9 10">
    <name type="scientific">Jeotgalibacillus marinus</name>
    <dbReference type="NCBI Taxonomy" id="86667"/>
    <lineage>
        <taxon>Bacteria</taxon>
        <taxon>Bacillati</taxon>
        <taxon>Bacillota</taxon>
        <taxon>Bacilli</taxon>
        <taxon>Bacillales</taxon>
        <taxon>Caryophanaceae</taxon>
        <taxon>Jeotgalibacillus</taxon>
    </lineage>
</organism>
<evidence type="ECO:0000259" key="8">
    <source>
        <dbReference type="Pfam" id="PF13726"/>
    </source>
</evidence>
<keyword evidence="10" id="KW-1185">Reference proteome</keyword>
<dbReference type="PANTHER" id="PTHR37821:SF1">
    <property type="entry name" value="AMINO ACID TRANSPORTER YUIF-RELATED"/>
    <property type="match status" value="1"/>
</dbReference>
<feature type="transmembrane region" description="Helical" evidence="6">
    <location>
        <begin position="295"/>
        <end position="314"/>
    </location>
</feature>
<feature type="transmembrane region" description="Helical" evidence="6">
    <location>
        <begin position="123"/>
        <end position="140"/>
    </location>
</feature>
<feature type="transmembrane region" description="Helical" evidence="6">
    <location>
        <begin position="147"/>
        <end position="170"/>
    </location>
</feature>
<feature type="transmembrane region" description="Helical" evidence="6">
    <location>
        <begin position="190"/>
        <end position="213"/>
    </location>
</feature>
<feature type="transmembrane region" description="Helical" evidence="6">
    <location>
        <begin position="424"/>
        <end position="441"/>
    </location>
</feature>
<dbReference type="PANTHER" id="PTHR37821">
    <property type="entry name" value="AMINO ACID TRANSPORTER YUIF-RELATED"/>
    <property type="match status" value="1"/>
</dbReference>
<evidence type="ECO:0000256" key="2">
    <source>
        <dbReference type="ARBA" id="ARBA00022475"/>
    </source>
</evidence>
<dbReference type="PROSITE" id="PS00583">
    <property type="entry name" value="PFKB_KINASES_1"/>
    <property type="match status" value="1"/>
</dbReference>
<dbReference type="RefSeq" id="WP_367779480.1">
    <property type="nucleotide sequence ID" value="NZ_JBFMIA010000006.1"/>
</dbReference>
<feature type="transmembrane region" description="Helical" evidence="6">
    <location>
        <begin position="242"/>
        <end position="275"/>
    </location>
</feature>
<comment type="subcellular location">
    <subcellularLocation>
        <location evidence="1">Cell membrane</location>
        <topology evidence="1">Multi-pass membrane protein</topology>
    </subcellularLocation>
</comment>
<feature type="transmembrane region" description="Helical" evidence="6">
    <location>
        <begin position="57"/>
        <end position="77"/>
    </location>
</feature>
<feature type="transmembrane region" description="Helical" evidence="6">
    <location>
        <begin position="98"/>
        <end position="117"/>
    </location>
</feature>
<evidence type="ECO:0000256" key="5">
    <source>
        <dbReference type="ARBA" id="ARBA00023136"/>
    </source>
</evidence>
<gene>
    <name evidence="9" type="ORF">AB1471_09290</name>
</gene>
<reference evidence="9 10" key="1">
    <citation type="journal article" date="1979" name="Int. J. Syst. Evol. Microbiol.">
        <title>Bacillus globisporus subsp. marinus subsp. nov.</title>
        <authorList>
            <person name="Liu H."/>
        </authorList>
    </citation>
    <scope>NUCLEOTIDE SEQUENCE [LARGE SCALE GENOMIC DNA]</scope>
    <source>
        <strain evidence="9 10">DSM 1297</strain>
    </source>
</reference>
<feature type="domain" description="Putative Na+/H+ antiporter N-terminal" evidence="8">
    <location>
        <begin position="2"/>
        <end position="88"/>
    </location>
</feature>
<evidence type="ECO:0000313" key="9">
    <source>
        <dbReference type="EMBL" id="MEW9501994.1"/>
    </source>
</evidence>
<evidence type="ECO:0000256" key="1">
    <source>
        <dbReference type="ARBA" id="ARBA00004651"/>
    </source>
</evidence>
<dbReference type="InterPro" id="IPR002173">
    <property type="entry name" value="Carboh/pur_kinase_PfkB_CS"/>
</dbReference>
<dbReference type="InterPro" id="IPR018461">
    <property type="entry name" value="Na/H_Antiport_NhaC-like_C"/>
</dbReference>
<dbReference type="Pfam" id="PF13726">
    <property type="entry name" value="Na_H_antiport_2"/>
    <property type="match status" value="1"/>
</dbReference>
<keyword evidence="3 6" id="KW-0812">Transmembrane</keyword>
<dbReference type="EMBL" id="JBFMIA010000006">
    <property type="protein sequence ID" value="MEW9501994.1"/>
    <property type="molecule type" value="Genomic_DNA"/>
</dbReference>
<accession>A0ABV3Q4Z3</accession>
<evidence type="ECO:0000256" key="6">
    <source>
        <dbReference type="SAM" id="Phobius"/>
    </source>
</evidence>
<protein>
    <submittedName>
        <fullName evidence="9">Na+/H+ antiporter NhaC family protein</fullName>
    </submittedName>
</protein>
<keyword evidence="2" id="KW-1003">Cell membrane</keyword>
<evidence type="ECO:0000313" key="10">
    <source>
        <dbReference type="Proteomes" id="UP001556040"/>
    </source>
</evidence>
<dbReference type="Pfam" id="PF03553">
    <property type="entry name" value="Na_H_antiporter"/>
    <property type="match status" value="1"/>
</dbReference>
<comment type="caution">
    <text evidence="9">The sequence shown here is derived from an EMBL/GenBank/DDBJ whole genome shotgun (WGS) entry which is preliminary data.</text>
</comment>
<evidence type="ECO:0000256" key="3">
    <source>
        <dbReference type="ARBA" id="ARBA00022692"/>
    </source>
</evidence>
<feature type="domain" description="Na+/H+ antiporter NhaC-like C-terminal" evidence="7">
    <location>
        <begin position="150"/>
        <end position="436"/>
    </location>
</feature>
<evidence type="ECO:0000259" key="7">
    <source>
        <dbReference type="Pfam" id="PF03553"/>
    </source>
</evidence>
<evidence type="ECO:0000256" key="4">
    <source>
        <dbReference type="ARBA" id="ARBA00022989"/>
    </source>
</evidence>
<dbReference type="InterPro" id="IPR052576">
    <property type="entry name" value="AA_Transporter-Related"/>
</dbReference>
<dbReference type="Proteomes" id="UP001556040">
    <property type="component" value="Unassembled WGS sequence"/>
</dbReference>
<name>A0ABV3Q4Z3_9BACL</name>